<comment type="similarity">
    <text evidence="1">Belongs to the CBP3 family.</text>
</comment>
<dbReference type="Proteomes" id="UP000600449">
    <property type="component" value="Unassembled WGS sequence"/>
</dbReference>
<sequence length="190" mass="20829">MILRFFRRDPRRELVESLYTRIAQASRQPGLYTEAEVPDTVEGRFECLSLHVILTFRHLRTLPAPAADVNQDLADALFRALDLSLREMGVGDLAVPKKMKTLAEAFYGRARAYDPLLDARDLEALAVSLQRNVTGGEEPARRLAAYALDAEAGLKGQDLDAILADGPIFPTLEAGDAADDVPANPPGETR</sequence>
<gene>
    <name evidence="4" type="ORF">GCM10011322_41240</name>
</gene>
<feature type="domain" description="Ubiquinol-cytochrome c chaperone" evidence="3">
    <location>
        <begin position="35"/>
        <end position="169"/>
    </location>
</feature>
<comment type="caution">
    <text evidence="4">The sequence shown here is derived from an EMBL/GenBank/DDBJ whole genome shotgun (WGS) entry which is preliminary data.</text>
</comment>
<evidence type="ECO:0000259" key="3">
    <source>
        <dbReference type="Pfam" id="PF03981"/>
    </source>
</evidence>
<dbReference type="InterPro" id="IPR014569">
    <property type="entry name" value="Ubq_cyt-c_CBP3-rel"/>
</dbReference>
<dbReference type="InterPro" id="IPR007129">
    <property type="entry name" value="Ubiqinol_cyt_c_chaperone_CPB3"/>
</dbReference>
<keyword evidence="5" id="KW-1185">Reference proteome</keyword>
<dbReference type="AlphaFoldDB" id="A0A917V8V0"/>
<name>A0A917V8V0_9HYPH</name>
<organism evidence="4 5">
    <name type="scientific">Salinarimonas ramus</name>
    <dbReference type="NCBI Taxonomy" id="690164"/>
    <lineage>
        <taxon>Bacteria</taxon>
        <taxon>Pseudomonadati</taxon>
        <taxon>Pseudomonadota</taxon>
        <taxon>Alphaproteobacteria</taxon>
        <taxon>Hyphomicrobiales</taxon>
        <taxon>Salinarimonadaceae</taxon>
        <taxon>Salinarimonas</taxon>
    </lineage>
</organism>
<proteinExistence type="inferred from homology"/>
<dbReference type="EMBL" id="BMMF01000014">
    <property type="protein sequence ID" value="GGK49937.1"/>
    <property type="molecule type" value="Genomic_DNA"/>
</dbReference>
<dbReference type="RefSeq" id="WP_188915150.1">
    <property type="nucleotide sequence ID" value="NZ_BMMF01000014.1"/>
</dbReference>
<dbReference type="PANTHER" id="PTHR12184">
    <property type="entry name" value="UBIQUINOL-CYTOCHROME C REDUCTASE COMPLEX ASSEMBLY FACTOR 1 FAMILY MEMBER"/>
    <property type="match status" value="1"/>
</dbReference>
<evidence type="ECO:0000313" key="4">
    <source>
        <dbReference type="EMBL" id="GGK49937.1"/>
    </source>
</evidence>
<dbReference type="PIRSF" id="PIRSF032079">
    <property type="entry name" value="UCP032079"/>
    <property type="match status" value="1"/>
</dbReference>
<evidence type="ECO:0000256" key="1">
    <source>
        <dbReference type="ARBA" id="ARBA00006407"/>
    </source>
</evidence>
<reference evidence="4 5" key="1">
    <citation type="journal article" date="2014" name="Int. J. Syst. Evol. Microbiol.">
        <title>Complete genome sequence of Corynebacterium casei LMG S-19264T (=DSM 44701T), isolated from a smear-ripened cheese.</title>
        <authorList>
            <consortium name="US DOE Joint Genome Institute (JGI-PGF)"/>
            <person name="Walter F."/>
            <person name="Albersmeier A."/>
            <person name="Kalinowski J."/>
            <person name="Ruckert C."/>
        </authorList>
    </citation>
    <scope>NUCLEOTIDE SEQUENCE [LARGE SCALE GENOMIC DNA]</scope>
    <source>
        <strain evidence="4 5">CGMCC 1.9161</strain>
    </source>
</reference>
<evidence type="ECO:0000313" key="5">
    <source>
        <dbReference type="Proteomes" id="UP000600449"/>
    </source>
</evidence>
<accession>A0A917V8V0</accession>
<dbReference type="InterPro" id="IPR021150">
    <property type="entry name" value="Ubiq_cyt_c_chap"/>
</dbReference>
<dbReference type="PANTHER" id="PTHR12184:SF1">
    <property type="entry name" value="UBIQUINOL-CYTOCHROME-C REDUCTASE COMPLEX ASSEMBLY FACTOR 1"/>
    <property type="match status" value="1"/>
</dbReference>
<evidence type="ECO:0000256" key="2">
    <source>
        <dbReference type="ARBA" id="ARBA00006436"/>
    </source>
</evidence>
<comment type="similarity">
    <text evidence="2">Belongs to the UPF0174 family.</text>
</comment>
<dbReference type="Pfam" id="PF03981">
    <property type="entry name" value="Ubiq_cyt_C_chap"/>
    <property type="match status" value="1"/>
</dbReference>
<protein>
    <submittedName>
        <fullName evidence="4">Ubiquinol-cytochrome c chaperone</fullName>
    </submittedName>
</protein>